<evidence type="ECO:0000256" key="1">
    <source>
        <dbReference type="ARBA" id="ARBA00008950"/>
    </source>
</evidence>
<gene>
    <name evidence="4" type="ORF">A6M21_08715</name>
</gene>
<dbReference type="GO" id="GO:0046872">
    <property type="term" value="F:metal ion binding"/>
    <property type="evidence" value="ECO:0007669"/>
    <property type="project" value="UniProtKB-KW"/>
</dbReference>
<keyword evidence="5" id="KW-1185">Reference proteome</keyword>
<dbReference type="GO" id="GO:0016787">
    <property type="term" value="F:hydrolase activity"/>
    <property type="evidence" value="ECO:0007669"/>
    <property type="project" value="UniProtKB-UniRule"/>
</dbReference>
<reference evidence="4 5" key="1">
    <citation type="submission" date="2016-04" db="EMBL/GenBank/DDBJ databases">
        <authorList>
            <person name="Evans L.H."/>
            <person name="Alamgir A."/>
            <person name="Owens N."/>
            <person name="Weber N.D."/>
            <person name="Virtaneva K."/>
            <person name="Barbian K."/>
            <person name="Babar A."/>
            <person name="Rosenke K."/>
        </authorList>
    </citation>
    <scope>NUCLEOTIDE SEQUENCE [LARGE SCALE GENOMIC DNA]</scope>
    <source>
        <strain evidence="4 5">LMa1</strain>
    </source>
</reference>
<evidence type="ECO:0000256" key="2">
    <source>
        <dbReference type="RuleBase" id="RU362039"/>
    </source>
</evidence>
<dbReference type="EC" id="3.1.4.-" evidence="2"/>
<comment type="similarity">
    <text evidence="1 2">Belongs to the metallophosphoesterase superfamily. YfcE family.</text>
</comment>
<dbReference type="PANTHER" id="PTHR11124">
    <property type="entry name" value="VACUOLAR SORTING PROTEIN VPS29"/>
    <property type="match status" value="1"/>
</dbReference>
<sequence>MRIGVLSDTHGALDRAEKALRRMGEIDMLLHAGDHYRDAGQLARLLAVPVHAVTGNCDYRAGGPEELLLDVGGVTIWLTHGHLYEVHFSGQKLLHRAREQNARVVVYGHTHVPFNRECDGVLLFNPGSIYHPRGGSGPGYGLLDIEAGRVKAELCEL</sequence>
<dbReference type="CDD" id="cd00841">
    <property type="entry name" value="MPP_YfcE"/>
    <property type="match status" value="1"/>
</dbReference>
<dbReference type="OrthoDB" id="9800565at2"/>
<name>A0A1B7LF22_9FIRM</name>
<keyword evidence="2" id="KW-0479">Metal-binding</keyword>
<dbReference type="NCBIfam" id="TIGR00040">
    <property type="entry name" value="yfcE"/>
    <property type="match status" value="1"/>
</dbReference>
<dbReference type="STRING" id="1838280.A6M21_08715"/>
<dbReference type="Proteomes" id="UP000078532">
    <property type="component" value="Unassembled WGS sequence"/>
</dbReference>
<evidence type="ECO:0000313" key="4">
    <source>
        <dbReference type="EMBL" id="OAT82239.1"/>
    </source>
</evidence>
<evidence type="ECO:0000313" key="5">
    <source>
        <dbReference type="Proteomes" id="UP000078532"/>
    </source>
</evidence>
<accession>A0A1B7LF22</accession>
<dbReference type="InterPro" id="IPR000979">
    <property type="entry name" value="Phosphodiesterase_MJ0936/Vps29"/>
</dbReference>
<dbReference type="EMBL" id="LYVF01000137">
    <property type="protein sequence ID" value="OAT82239.1"/>
    <property type="molecule type" value="Genomic_DNA"/>
</dbReference>
<dbReference type="SUPFAM" id="SSF56300">
    <property type="entry name" value="Metallo-dependent phosphatases"/>
    <property type="match status" value="1"/>
</dbReference>
<comment type="cofactor">
    <cofactor evidence="2">
        <name>a divalent metal cation</name>
        <dbReference type="ChEBI" id="CHEBI:60240"/>
    </cofactor>
</comment>
<dbReference type="AlphaFoldDB" id="A0A1B7LF22"/>
<protein>
    <recommendedName>
        <fullName evidence="2">Phosphoesterase</fullName>
        <ecNumber evidence="2">3.1.4.-</ecNumber>
    </recommendedName>
</protein>
<dbReference type="Pfam" id="PF12850">
    <property type="entry name" value="Metallophos_2"/>
    <property type="match status" value="1"/>
</dbReference>
<organism evidence="4 5">
    <name type="scientific">Desulfotomaculum copahuensis</name>
    <dbReference type="NCBI Taxonomy" id="1838280"/>
    <lineage>
        <taxon>Bacteria</taxon>
        <taxon>Bacillati</taxon>
        <taxon>Bacillota</taxon>
        <taxon>Clostridia</taxon>
        <taxon>Eubacteriales</taxon>
        <taxon>Desulfotomaculaceae</taxon>
        <taxon>Desulfotomaculum</taxon>
    </lineage>
</organism>
<comment type="caution">
    <text evidence="4">The sequence shown here is derived from an EMBL/GenBank/DDBJ whole genome shotgun (WGS) entry which is preliminary data.</text>
</comment>
<feature type="domain" description="Calcineurin-like phosphoesterase" evidence="3">
    <location>
        <begin position="1"/>
        <end position="147"/>
    </location>
</feature>
<evidence type="ECO:0000259" key="3">
    <source>
        <dbReference type="Pfam" id="PF12850"/>
    </source>
</evidence>
<dbReference type="InterPro" id="IPR024654">
    <property type="entry name" value="Calcineurin-like_PHP_lpxH"/>
</dbReference>
<dbReference type="RefSeq" id="WP_066667681.1">
    <property type="nucleotide sequence ID" value="NZ_LYVF01000137.1"/>
</dbReference>
<dbReference type="InterPro" id="IPR041802">
    <property type="entry name" value="MPP_YfcE"/>
</dbReference>
<dbReference type="InterPro" id="IPR029052">
    <property type="entry name" value="Metallo-depent_PP-like"/>
</dbReference>
<dbReference type="Gene3D" id="3.60.21.10">
    <property type="match status" value="1"/>
</dbReference>
<proteinExistence type="inferred from homology"/>